<keyword evidence="1" id="KW-0812">Transmembrane</keyword>
<reference evidence="2 3" key="1">
    <citation type="journal article" date="2023" name="Life. Sci Alliance">
        <title>Evolutionary insights into 3D genome organization and epigenetic landscape of Vigna mungo.</title>
        <authorList>
            <person name="Junaid A."/>
            <person name="Singh B."/>
            <person name="Bhatia S."/>
        </authorList>
    </citation>
    <scope>NUCLEOTIDE SEQUENCE [LARGE SCALE GENOMIC DNA]</scope>
    <source>
        <strain evidence="2">Urdbean</strain>
    </source>
</reference>
<keyword evidence="1" id="KW-1133">Transmembrane helix</keyword>
<proteinExistence type="predicted"/>
<evidence type="ECO:0000313" key="3">
    <source>
        <dbReference type="Proteomes" id="UP001374535"/>
    </source>
</evidence>
<protein>
    <submittedName>
        <fullName evidence="2">Uncharacterized protein</fullName>
    </submittedName>
</protein>
<accession>A0AAQ3RH41</accession>
<sequence length="110" mass="12152">MNKVGATAAGLSGLDGCILTARPKAADLGFVGEVARVGPAVLCFFIASTRGYYRKYYYLLVFSYDLVAFTLEFCGLLIFLMVFVCGISFRKIFNSNSPMQRQPFPHNIFG</sequence>
<dbReference type="AlphaFoldDB" id="A0AAQ3RH41"/>
<feature type="transmembrane region" description="Helical" evidence="1">
    <location>
        <begin position="66"/>
        <end position="89"/>
    </location>
</feature>
<keyword evidence="1" id="KW-0472">Membrane</keyword>
<evidence type="ECO:0000256" key="1">
    <source>
        <dbReference type="SAM" id="Phobius"/>
    </source>
</evidence>
<dbReference type="EMBL" id="CP144691">
    <property type="protein sequence ID" value="WVY95148.1"/>
    <property type="molecule type" value="Genomic_DNA"/>
</dbReference>
<name>A0AAQ3RH41_VIGMU</name>
<organism evidence="2 3">
    <name type="scientific">Vigna mungo</name>
    <name type="common">Black gram</name>
    <name type="synonym">Phaseolus mungo</name>
    <dbReference type="NCBI Taxonomy" id="3915"/>
    <lineage>
        <taxon>Eukaryota</taxon>
        <taxon>Viridiplantae</taxon>
        <taxon>Streptophyta</taxon>
        <taxon>Embryophyta</taxon>
        <taxon>Tracheophyta</taxon>
        <taxon>Spermatophyta</taxon>
        <taxon>Magnoliopsida</taxon>
        <taxon>eudicotyledons</taxon>
        <taxon>Gunneridae</taxon>
        <taxon>Pentapetalae</taxon>
        <taxon>rosids</taxon>
        <taxon>fabids</taxon>
        <taxon>Fabales</taxon>
        <taxon>Fabaceae</taxon>
        <taxon>Papilionoideae</taxon>
        <taxon>50 kb inversion clade</taxon>
        <taxon>NPAAA clade</taxon>
        <taxon>indigoferoid/millettioid clade</taxon>
        <taxon>Phaseoleae</taxon>
        <taxon>Vigna</taxon>
    </lineage>
</organism>
<keyword evidence="3" id="KW-1185">Reference proteome</keyword>
<gene>
    <name evidence="2" type="ORF">V8G54_034236</name>
</gene>
<evidence type="ECO:0000313" key="2">
    <source>
        <dbReference type="EMBL" id="WVY95148.1"/>
    </source>
</evidence>
<dbReference type="Proteomes" id="UP001374535">
    <property type="component" value="Chromosome 10"/>
</dbReference>